<dbReference type="InterPro" id="IPR001217">
    <property type="entry name" value="STAT"/>
</dbReference>
<dbReference type="PROSITE" id="PS50001">
    <property type="entry name" value="SH2"/>
    <property type="match status" value="1"/>
</dbReference>
<dbReference type="GO" id="GO:0003700">
    <property type="term" value="F:DNA-binding transcription factor activity"/>
    <property type="evidence" value="ECO:0007669"/>
    <property type="project" value="InterPro"/>
</dbReference>
<dbReference type="Proteomes" id="UP000007648">
    <property type="component" value="Unassembled WGS sequence"/>
</dbReference>
<comment type="similarity">
    <text evidence="1">Belongs to the transcription factor STAT family.</text>
</comment>
<dbReference type="AlphaFoldDB" id="A0A7N4V3I5"/>
<dbReference type="Pfam" id="PF00017">
    <property type="entry name" value="SH2"/>
    <property type="match status" value="1"/>
</dbReference>
<dbReference type="Gene3D" id="3.30.505.10">
    <property type="entry name" value="SH2 domain"/>
    <property type="match status" value="1"/>
</dbReference>
<dbReference type="Pfam" id="PF21354">
    <property type="entry name" value="STAT_linker"/>
    <property type="match status" value="1"/>
</dbReference>
<reference evidence="5" key="3">
    <citation type="submission" date="2025-09" db="UniProtKB">
        <authorList>
            <consortium name="Ensembl"/>
        </authorList>
    </citation>
    <scope>IDENTIFICATION</scope>
</reference>
<dbReference type="InterPro" id="IPR008967">
    <property type="entry name" value="p53-like_TF_DNA-bd_sf"/>
</dbReference>
<dbReference type="GO" id="GO:0007165">
    <property type="term" value="P:signal transduction"/>
    <property type="evidence" value="ECO:0007669"/>
    <property type="project" value="InterPro"/>
</dbReference>
<dbReference type="FunFam" id="3.30.505.10:FF:000025">
    <property type="entry name" value="Signal transducer and activator of transcription"/>
    <property type="match status" value="1"/>
</dbReference>
<evidence type="ECO:0000313" key="5">
    <source>
        <dbReference type="Ensembl" id="ENSSHAP00000036630.1"/>
    </source>
</evidence>
<name>A0A7N4V3I5_SARHA</name>
<dbReference type="SUPFAM" id="SSF49417">
    <property type="entry name" value="p53-like transcription factors"/>
    <property type="match status" value="1"/>
</dbReference>
<dbReference type="PANTHER" id="PTHR11801">
    <property type="entry name" value="SIGNAL TRANSDUCER AND ACTIVATOR OF TRANSCRIPTION"/>
    <property type="match status" value="1"/>
</dbReference>
<keyword evidence="2 3" id="KW-0727">SH2 domain</keyword>
<sequence>MKFKAEVQSNRGLTKENLVFLAQKLFNSSSNNMEDYNSMAISWSQFNRENLPGWNYTFWQWFDGVMDVLRKHHKPHWNDGAILGFVNKQQAHDLLINKPDGTFLLRFSDSEIGGITIAWKFDSPDRNLWNLKPFTTKDFSIRSLADRLGDLNYLNYVFPDRPKDEVFSKYYTPVLGKAVDGYVKPQIKQVVPEFASASSDSSGAGATFMDQAPSPAVCSQSHYNVYPQK</sequence>
<reference evidence="5 6" key="1">
    <citation type="journal article" date="2011" name="Proc. Natl. Acad. Sci. U.S.A.">
        <title>Genetic diversity and population structure of the endangered marsupial Sarcophilus harrisii (Tasmanian devil).</title>
        <authorList>
            <person name="Miller W."/>
            <person name="Hayes V.M."/>
            <person name="Ratan A."/>
            <person name="Petersen D.C."/>
            <person name="Wittekindt N.E."/>
            <person name="Miller J."/>
            <person name="Walenz B."/>
            <person name="Knight J."/>
            <person name="Qi J."/>
            <person name="Zhao F."/>
            <person name="Wang Q."/>
            <person name="Bedoya-Reina O.C."/>
            <person name="Katiyar N."/>
            <person name="Tomsho L.P."/>
            <person name="Kasson L.M."/>
            <person name="Hardie R.A."/>
            <person name="Woodbridge P."/>
            <person name="Tindall E.A."/>
            <person name="Bertelsen M.F."/>
            <person name="Dixon D."/>
            <person name="Pyecroft S."/>
            <person name="Helgen K.M."/>
            <person name="Lesk A.M."/>
            <person name="Pringle T.H."/>
            <person name="Patterson N."/>
            <person name="Zhang Y."/>
            <person name="Kreiss A."/>
            <person name="Woods G.M."/>
            <person name="Jones M.E."/>
            <person name="Schuster S.C."/>
        </authorList>
    </citation>
    <scope>NUCLEOTIDE SEQUENCE [LARGE SCALE GENOMIC DNA]</scope>
</reference>
<dbReference type="Ensembl" id="ENSSHAT00000031020.1">
    <property type="protein sequence ID" value="ENSSHAP00000036630.1"/>
    <property type="gene ID" value="ENSSHAG00000025740.1"/>
</dbReference>
<feature type="domain" description="SH2" evidence="4">
    <location>
        <begin position="77"/>
        <end position="174"/>
    </location>
</feature>
<reference evidence="5" key="2">
    <citation type="submission" date="2025-08" db="UniProtKB">
        <authorList>
            <consortium name="Ensembl"/>
        </authorList>
    </citation>
    <scope>IDENTIFICATION</scope>
</reference>
<dbReference type="GeneTree" id="ENSGT01080000257420"/>
<evidence type="ECO:0000313" key="6">
    <source>
        <dbReference type="Proteomes" id="UP000007648"/>
    </source>
</evidence>
<evidence type="ECO:0000256" key="3">
    <source>
        <dbReference type="PROSITE-ProRule" id="PRU00191"/>
    </source>
</evidence>
<dbReference type="SUPFAM" id="SSF55550">
    <property type="entry name" value="SH2 domain"/>
    <property type="match status" value="1"/>
</dbReference>
<evidence type="ECO:0000256" key="1">
    <source>
        <dbReference type="ARBA" id="ARBA00005586"/>
    </source>
</evidence>
<dbReference type="InParanoid" id="A0A7N4V3I5"/>
<protein>
    <recommendedName>
        <fullName evidence="4">SH2 domain-containing protein</fullName>
    </recommendedName>
</protein>
<accession>A0A7N4V3I5</accession>
<dbReference type="InterPro" id="IPR048988">
    <property type="entry name" value="STAT_linker"/>
</dbReference>
<dbReference type="Gene3D" id="1.10.238.10">
    <property type="entry name" value="EF-hand"/>
    <property type="match status" value="1"/>
</dbReference>
<dbReference type="SMART" id="SM00252">
    <property type="entry name" value="SH2"/>
    <property type="match status" value="1"/>
</dbReference>
<dbReference type="InterPro" id="IPR036860">
    <property type="entry name" value="SH2_dom_sf"/>
</dbReference>
<evidence type="ECO:0000259" key="4">
    <source>
        <dbReference type="PROSITE" id="PS50001"/>
    </source>
</evidence>
<proteinExistence type="inferred from homology"/>
<organism evidence="5 6">
    <name type="scientific">Sarcophilus harrisii</name>
    <name type="common">Tasmanian devil</name>
    <name type="synonym">Sarcophilus laniarius</name>
    <dbReference type="NCBI Taxonomy" id="9305"/>
    <lineage>
        <taxon>Eukaryota</taxon>
        <taxon>Metazoa</taxon>
        <taxon>Chordata</taxon>
        <taxon>Craniata</taxon>
        <taxon>Vertebrata</taxon>
        <taxon>Euteleostomi</taxon>
        <taxon>Mammalia</taxon>
        <taxon>Metatheria</taxon>
        <taxon>Dasyuromorphia</taxon>
        <taxon>Dasyuridae</taxon>
        <taxon>Sarcophilus</taxon>
    </lineage>
</organism>
<dbReference type="InterPro" id="IPR000980">
    <property type="entry name" value="SH2"/>
</dbReference>
<keyword evidence="6" id="KW-1185">Reference proteome</keyword>
<evidence type="ECO:0000256" key="2">
    <source>
        <dbReference type="ARBA" id="ARBA00022999"/>
    </source>
</evidence>